<dbReference type="SUPFAM" id="SSF52540">
    <property type="entry name" value="P-loop containing nucleoside triphosphate hydrolases"/>
    <property type="match status" value="1"/>
</dbReference>
<accession>A0A2M9CGB6</accession>
<dbReference type="EMBL" id="PGFF01000001">
    <property type="protein sequence ID" value="PJJ70929.1"/>
    <property type="molecule type" value="Genomic_DNA"/>
</dbReference>
<organism evidence="4 5">
    <name type="scientific">Diaminobutyricimonas aerilata</name>
    <dbReference type="NCBI Taxonomy" id="1162967"/>
    <lineage>
        <taxon>Bacteria</taxon>
        <taxon>Bacillati</taxon>
        <taxon>Actinomycetota</taxon>
        <taxon>Actinomycetes</taxon>
        <taxon>Micrococcales</taxon>
        <taxon>Microbacteriaceae</taxon>
        <taxon>Diaminobutyricimonas</taxon>
    </lineage>
</organism>
<dbReference type="InterPro" id="IPR027417">
    <property type="entry name" value="P-loop_NTPase"/>
</dbReference>
<dbReference type="InterPro" id="IPR016898">
    <property type="entry name" value="Polyphosphate_phosphotransfera"/>
</dbReference>
<dbReference type="Proteomes" id="UP000228758">
    <property type="component" value="Unassembled WGS sequence"/>
</dbReference>
<dbReference type="Gene3D" id="3.40.50.300">
    <property type="entry name" value="P-loop containing nucleotide triphosphate hydrolases"/>
    <property type="match status" value="1"/>
</dbReference>
<dbReference type="PANTHER" id="PTHR34383:SF3">
    <property type="entry name" value="POLYPHOSPHATE:AMP PHOSPHOTRANSFERASE"/>
    <property type="match status" value="1"/>
</dbReference>
<dbReference type="InterPro" id="IPR022488">
    <property type="entry name" value="PPK2-related"/>
</dbReference>
<dbReference type="NCBIfam" id="TIGR03709">
    <property type="entry name" value="PPK2_rel_1"/>
    <property type="match status" value="1"/>
</dbReference>
<dbReference type="Pfam" id="PF03976">
    <property type="entry name" value="PPK2"/>
    <property type="match status" value="1"/>
</dbReference>
<evidence type="ECO:0000256" key="1">
    <source>
        <dbReference type="ARBA" id="ARBA00022679"/>
    </source>
</evidence>
<gene>
    <name evidence="4" type="ORF">CLV46_0458</name>
</gene>
<reference evidence="4 5" key="1">
    <citation type="submission" date="2017-11" db="EMBL/GenBank/DDBJ databases">
        <title>Genomic Encyclopedia of Archaeal and Bacterial Type Strains, Phase II (KMG-II): From Individual Species to Whole Genera.</title>
        <authorList>
            <person name="Goeker M."/>
        </authorList>
    </citation>
    <scope>NUCLEOTIDE SEQUENCE [LARGE SCALE GENOMIC DNA]</scope>
    <source>
        <strain evidence="4 5">DSM 27393</strain>
    </source>
</reference>
<dbReference type="RefSeq" id="WP_100363296.1">
    <property type="nucleotide sequence ID" value="NZ_PGFF01000001.1"/>
</dbReference>
<proteinExistence type="predicted"/>
<evidence type="ECO:0000313" key="5">
    <source>
        <dbReference type="Proteomes" id="UP000228758"/>
    </source>
</evidence>
<keyword evidence="5" id="KW-1185">Reference proteome</keyword>
<protein>
    <submittedName>
        <fullName evidence="4">PPK2 family polyphosphate:nucleotide phosphotransferase</fullName>
    </submittedName>
</protein>
<dbReference type="AlphaFoldDB" id="A0A2M9CGB6"/>
<evidence type="ECO:0000256" key="2">
    <source>
        <dbReference type="ARBA" id="ARBA00022777"/>
    </source>
</evidence>
<evidence type="ECO:0000313" key="4">
    <source>
        <dbReference type="EMBL" id="PJJ70929.1"/>
    </source>
</evidence>
<comment type="caution">
    <text evidence="4">The sequence shown here is derived from an EMBL/GenBank/DDBJ whole genome shotgun (WGS) entry which is preliminary data.</text>
</comment>
<dbReference type="PANTHER" id="PTHR34383">
    <property type="entry name" value="POLYPHOSPHATE:AMP PHOSPHOTRANSFERASE-RELATED"/>
    <property type="match status" value="1"/>
</dbReference>
<dbReference type="GO" id="GO:0008976">
    <property type="term" value="F:polyphosphate kinase activity"/>
    <property type="evidence" value="ECO:0007669"/>
    <property type="project" value="InterPro"/>
</dbReference>
<dbReference type="OrthoDB" id="9775224at2"/>
<dbReference type="InterPro" id="IPR022300">
    <property type="entry name" value="PPK2-rel_1"/>
</dbReference>
<keyword evidence="2" id="KW-0418">Kinase</keyword>
<sequence length="274" mass="31465">MLDELRVRPGLDLARIDPHSTPGWTDGRAAAEQTMHDQLDELSELQEKLFAHGRQGGTRRVLLVLQAMDTAGKGGVVRHVVGAVDPQGVRIASFGAPTPEELEHDFLWRIRAQLPQAGKIGVFDRSHYEDLLVPAVRQGRSEDELADRVTAIRDFEAELAAEGTVVRKVMLHISRDEQKERLRKRLERADKHWKYNPHDLEDRARWDRFQAAYRWMLQATDADEAPWYVVPADRKWFARFAVHTILLEALRGLDLDWPEADFDVEAEKRRLEAS</sequence>
<keyword evidence="1 4" id="KW-0808">Transferase</keyword>
<feature type="domain" description="Polyphosphate kinase-2-related" evidence="3">
    <location>
        <begin position="31"/>
        <end position="251"/>
    </location>
</feature>
<name>A0A2M9CGB6_9MICO</name>
<dbReference type="PIRSF" id="PIRSF028756">
    <property type="entry name" value="PPK2_prd"/>
    <property type="match status" value="1"/>
</dbReference>
<evidence type="ECO:0000259" key="3">
    <source>
        <dbReference type="Pfam" id="PF03976"/>
    </source>
</evidence>
<dbReference type="GO" id="GO:0006797">
    <property type="term" value="P:polyphosphate metabolic process"/>
    <property type="evidence" value="ECO:0007669"/>
    <property type="project" value="InterPro"/>
</dbReference>